<feature type="coiled-coil region" evidence="1">
    <location>
        <begin position="30"/>
        <end position="57"/>
    </location>
</feature>
<keyword evidence="1" id="KW-0175">Coiled coil</keyword>
<sequence>MCILCALHLSNRKVGPDAADRFSEGSPSKAAQLKEKVKEEEQKARELNTVIMRQIDELTKLSRAACGCREPSAEGGEHLANGREEQVRNPILENLRGLNLNLPRASKNPITPEMIVVNQEPIVGDNHIERIISSHSKELVELAIEGKSSMKEQEVKFPITDSLIVGFHGKRQPKNEGAGDVVDKSSIVTTAADLESREEIDTLRGFEGVIEC</sequence>
<dbReference type="AlphaFoldDB" id="A0A484M195"/>
<evidence type="ECO:0000313" key="2">
    <source>
        <dbReference type="EMBL" id="VFQ82590.1"/>
    </source>
</evidence>
<name>A0A484M195_9ASTE</name>
<dbReference type="Proteomes" id="UP000595140">
    <property type="component" value="Unassembled WGS sequence"/>
</dbReference>
<protein>
    <submittedName>
        <fullName evidence="2">Uncharacterized protein</fullName>
    </submittedName>
</protein>
<organism evidence="2 3">
    <name type="scientific">Cuscuta campestris</name>
    <dbReference type="NCBI Taxonomy" id="132261"/>
    <lineage>
        <taxon>Eukaryota</taxon>
        <taxon>Viridiplantae</taxon>
        <taxon>Streptophyta</taxon>
        <taxon>Embryophyta</taxon>
        <taxon>Tracheophyta</taxon>
        <taxon>Spermatophyta</taxon>
        <taxon>Magnoliopsida</taxon>
        <taxon>eudicotyledons</taxon>
        <taxon>Gunneridae</taxon>
        <taxon>Pentapetalae</taxon>
        <taxon>asterids</taxon>
        <taxon>lamiids</taxon>
        <taxon>Solanales</taxon>
        <taxon>Convolvulaceae</taxon>
        <taxon>Cuscuteae</taxon>
        <taxon>Cuscuta</taxon>
        <taxon>Cuscuta subgen. Grammica</taxon>
        <taxon>Cuscuta sect. Cleistogrammica</taxon>
    </lineage>
</organism>
<accession>A0A484M195</accession>
<proteinExistence type="predicted"/>
<dbReference type="EMBL" id="OOIL02002358">
    <property type="protein sequence ID" value="VFQ82590.1"/>
    <property type="molecule type" value="Genomic_DNA"/>
</dbReference>
<keyword evidence="3" id="KW-1185">Reference proteome</keyword>
<evidence type="ECO:0000313" key="3">
    <source>
        <dbReference type="Proteomes" id="UP000595140"/>
    </source>
</evidence>
<gene>
    <name evidence="2" type="ORF">CCAM_LOCUS24366</name>
</gene>
<reference evidence="2 3" key="1">
    <citation type="submission" date="2018-04" db="EMBL/GenBank/DDBJ databases">
        <authorList>
            <person name="Vogel A."/>
        </authorList>
    </citation>
    <scope>NUCLEOTIDE SEQUENCE [LARGE SCALE GENOMIC DNA]</scope>
</reference>
<evidence type="ECO:0000256" key="1">
    <source>
        <dbReference type="SAM" id="Coils"/>
    </source>
</evidence>